<evidence type="ECO:0000256" key="7">
    <source>
        <dbReference type="SAM" id="MobiDB-lite"/>
    </source>
</evidence>
<dbReference type="Pfam" id="PF21505">
    <property type="entry name" value="RPN2_N"/>
    <property type="match status" value="1"/>
</dbReference>
<sequence>MVAPVTSAAGIVALLDEQEPELQSYALKRLDSLVHQFWAEIADAISKIEILYEDERFPDRQLAALVASKIYFHLGEHDEALMFALGAGNLFDVDVKDEYVDTVVSKAIDRYIQDNTPITAATLTPDSEASAAAAKKAAAHKSDTDPRLKSIVDQMFARCISDKEYKQALGIALETQRLDIIEQVYSVTQDADLLTYVLESSVGVVPSIEVRNQILHLLVKLFQRLPSPDHFSIGQCYVYLNAPNFASELLFNLIQQAHQPSSSSQANTPHDPLLVTYQLAFDLAESATQEFLENVRRDLSSKASTEAPAVKTDSADADADMNGSTESETTTVSSCVERVRSILQGEESIQLYLEFLKRSNKADLPILKATKEALDARSSIYHSALSFANAFMNAGTTSDKFLRENLEWLAKASNWSKFTATAALGILNKGNLKEGISILRPYLPQDGVTSSVYSEGGSLFALGLIHANHGAEVMELLTNTLKSNPAEIVQHGAALGLGAAGMATGNEEVYEELRNVLYTDSAVAGEASGYAMGLVMLGTGSERAVEEMLQYAHETQHEKIIRGLAIGISLLFYGKEEKAEAMIDTLLADKDAILRYGGVYTIALAYAGTANNKAIRRLLHIAVSDVSDDVRRAAVTSLGFLLFRNPTQVPRIVQLLSESYNPHVRYGSTLALGIACAGTGLDEAVDLLEPMTKDPVDFVRQGACIALAMIFIQQNEALNPRVNNARKTFDKIISDKHEDAMAKFGAALAQGLVDAGGRNVTISLQSRGGNANMPAIVGMALFTQFWYWFPLAHFSALAFTPTALIGLNRELRIPEFEFVSEAKPSLFAYPTSFKPPSEKKVERVETAVLSTTVKSQTRQRNKERERAQAEGGTDAMDVDDAAGAAAAGKKQDGDVAMEEDTSKTSTAAKAGKPKKERKQEPRSELLPNYSRVTPAQVKFVTFPPESRFVPIRPVQGLGSKVRQDVYNTSSVAGKLLGNASPAPGASGTVTPSHSAAAGAGTGAKSLHQQAVTNAAATAGGESGGLSGTAAPGTGGSGTGPTAEQARSILTSAIGGTGGILLMVDRKPHDEFRALKIGDSSDDDGTTSTNAQPPAADANVQDDDEISPEDAAAIAAAMAADDDDERGDDKDINSVAGHQTRRDGDGEGGAGNGSVGGGLPEAR</sequence>
<feature type="region of interest" description="Disordered" evidence="7">
    <location>
        <begin position="302"/>
        <end position="330"/>
    </location>
</feature>
<dbReference type="Proteomes" id="UP000306050">
    <property type="component" value="Chromosome SGRAM_1"/>
</dbReference>
<dbReference type="GO" id="GO:0008540">
    <property type="term" value="C:proteasome regulatory particle, base subcomplex"/>
    <property type="evidence" value="ECO:0007669"/>
    <property type="project" value="UniProtKB-UniRule"/>
</dbReference>
<evidence type="ECO:0000256" key="3">
    <source>
        <dbReference type="ARBA" id="ARBA00015684"/>
    </source>
</evidence>
<comment type="function">
    <text evidence="1 6">Acts as a regulatory subunit of the 26S proteasome which is involved in the ATP-dependent degradation of ubiquitinated proteins.</text>
</comment>
<evidence type="ECO:0000313" key="10">
    <source>
        <dbReference type="EMBL" id="TKY90390.1"/>
    </source>
</evidence>
<evidence type="ECO:0000256" key="2">
    <source>
        <dbReference type="ARBA" id="ARBA00006308"/>
    </source>
</evidence>
<dbReference type="KEGG" id="sgra:EX895_000388"/>
<dbReference type="Gene3D" id="1.25.10.10">
    <property type="entry name" value="Leucine-rich Repeat Variant"/>
    <property type="match status" value="1"/>
</dbReference>
<feature type="compositionally biased region" description="Gly residues" evidence="7">
    <location>
        <begin position="1146"/>
        <end position="1162"/>
    </location>
</feature>
<dbReference type="PANTHER" id="PTHR10943">
    <property type="entry name" value="26S PROTEASOME NON-ATPASE REGULATORY SUBUNIT"/>
    <property type="match status" value="1"/>
</dbReference>
<feature type="compositionally biased region" description="Gly residues" evidence="7">
    <location>
        <begin position="1020"/>
        <end position="1038"/>
    </location>
</feature>
<feature type="domain" description="26S proteasome regulatory subunit RPN2 C-terminal" evidence="8">
    <location>
        <begin position="802"/>
        <end position="955"/>
    </location>
</feature>
<dbReference type="InterPro" id="IPR048570">
    <property type="entry name" value="PSMD1_RPN2_N"/>
</dbReference>
<dbReference type="InterPro" id="IPR016024">
    <property type="entry name" value="ARM-type_fold"/>
</dbReference>
<evidence type="ECO:0000256" key="1">
    <source>
        <dbReference type="ARBA" id="ARBA00002187"/>
    </source>
</evidence>
<dbReference type="OrthoDB" id="261572at2759"/>
<proteinExistence type="inferred from homology"/>
<dbReference type="FunFam" id="1.25.10.10:FF:000017">
    <property type="entry name" value="26S proteasome non-ATPase regulatory subunit 1"/>
    <property type="match status" value="1"/>
</dbReference>
<keyword evidence="5 6" id="KW-0647">Proteasome</keyword>
<comment type="similarity">
    <text evidence="2 6">Belongs to the proteasome subunit S1 family.</text>
</comment>
<protein>
    <recommendedName>
        <fullName evidence="3 6">26S proteasome regulatory subunit RPN2</fullName>
    </recommendedName>
</protein>
<keyword evidence="4" id="KW-0677">Repeat</keyword>
<dbReference type="GO" id="GO:0034515">
    <property type="term" value="C:proteasome storage granule"/>
    <property type="evidence" value="ECO:0007669"/>
    <property type="project" value="TreeGrafter"/>
</dbReference>
<accession>A0A4U7L0R6</accession>
<dbReference type="InterPro" id="IPR016642">
    <property type="entry name" value="26S_Psome_Rpn2"/>
</dbReference>
<dbReference type="GO" id="GO:0005634">
    <property type="term" value="C:nucleus"/>
    <property type="evidence" value="ECO:0007669"/>
    <property type="project" value="TreeGrafter"/>
</dbReference>
<dbReference type="EMBL" id="SRRM01000002">
    <property type="protein sequence ID" value="TKY90390.1"/>
    <property type="molecule type" value="Genomic_DNA"/>
</dbReference>
<keyword evidence="11" id="KW-1185">Reference proteome</keyword>
<dbReference type="PIRSF" id="PIRSF015947">
    <property type="entry name" value="26S_Psome_Rpn2"/>
    <property type="match status" value="1"/>
</dbReference>
<evidence type="ECO:0000259" key="8">
    <source>
        <dbReference type="Pfam" id="PF18004"/>
    </source>
</evidence>
<dbReference type="GO" id="GO:0043161">
    <property type="term" value="P:proteasome-mediated ubiquitin-dependent protein catabolic process"/>
    <property type="evidence" value="ECO:0007669"/>
    <property type="project" value="TreeGrafter"/>
</dbReference>
<organism evidence="10 11">
    <name type="scientific">Sporisorium graminicola</name>
    <dbReference type="NCBI Taxonomy" id="280036"/>
    <lineage>
        <taxon>Eukaryota</taxon>
        <taxon>Fungi</taxon>
        <taxon>Dikarya</taxon>
        <taxon>Basidiomycota</taxon>
        <taxon>Ustilaginomycotina</taxon>
        <taxon>Ustilaginomycetes</taxon>
        <taxon>Ustilaginales</taxon>
        <taxon>Ustilaginaceae</taxon>
        <taxon>Sporisorium</taxon>
    </lineage>
</organism>
<dbReference type="InterPro" id="IPR002015">
    <property type="entry name" value="Proteasome/cyclosome_rpt"/>
</dbReference>
<feature type="domain" description="26S proteasome non-ATPase regulatory subunit 1/RPN2 N-terminal" evidence="9">
    <location>
        <begin position="6"/>
        <end position="360"/>
    </location>
</feature>
<dbReference type="Pfam" id="PF18004">
    <property type="entry name" value="RPN2_C"/>
    <property type="match status" value="1"/>
</dbReference>
<reference evidence="10 11" key="1">
    <citation type="submission" date="2019-05" db="EMBL/GenBank/DDBJ databases">
        <title>Sporisorium graminicola CBS 10092 draft sequencing and annotation.</title>
        <authorList>
            <person name="Solano-Gonzalez S."/>
            <person name="Caddick M.X."/>
            <person name="Darby A."/>
        </authorList>
    </citation>
    <scope>NUCLEOTIDE SEQUENCE [LARGE SCALE GENOMIC DNA]</scope>
    <source>
        <strain evidence="10 11">CBS 10092</strain>
    </source>
</reference>
<feature type="region of interest" description="Disordered" evidence="7">
    <location>
        <begin position="851"/>
        <end position="929"/>
    </location>
</feature>
<dbReference type="Pfam" id="PF01851">
    <property type="entry name" value="PC_rep"/>
    <property type="match status" value="3"/>
</dbReference>
<gene>
    <name evidence="10" type="ORF">EX895_000388</name>
</gene>
<evidence type="ECO:0000256" key="4">
    <source>
        <dbReference type="ARBA" id="ARBA00022737"/>
    </source>
</evidence>
<dbReference type="InterPro" id="IPR011989">
    <property type="entry name" value="ARM-like"/>
</dbReference>
<comment type="caution">
    <text evidence="10">The sequence shown here is derived from an EMBL/GenBank/DDBJ whole genome shotgun (WGS) entry which is preliminary data.</text>
</comment>
<feature type="compositionally biased region" description="Low complexity" evidence="7">
    <location>
        <begin position="871"/>
        <end position="888"/>
    </location>
</feature>
<dbReference type="RefSeq" id="XP_029742375.1">
    <property type="nucleotide sequence ID" value="XM_029880989.1"/>
</dbReference>
<feature type="compositionally biased region" description="Low complexity" evidence="7">
    <location>
        <begin position="1108"/>
        <end position="1118"/>
    </location>
</feature>
<evidence type="ECO:0000256" key="5">
    <source>
        <dbReference type="ARBA" id="ARBA00022942"/>
    </source>
</evidence>
<dbReference type="InterPro" id="IPR040623">
    <property type="entry name" value="RPN2_C"/>
</dbReference>
<dbReference type="GO" id="GO:0042176">
    <property type="term" value="P:regulation of protein catabolic process"/>
    <property type="evidence" value="ECO:0007669"/>
    <property type="project" value="UniProtKB-UniRule"/>
</dbReference>
<evidence type="ECO:0000259" key="9">
    <source>
        <dbReference type="Pfam" id="PF21505"/>
    </source>
</evidence>
<dbReference type="GeneID" id="40723283"/>
<feature type="region of interest" description="Disordered" evidence="7">
    <location>
        <begin position="1075"/>
        <end position="1162"/>
    </location>
</feature>
<dbReference type="PANTHER" id="PTHR10943:SF2">
    <property type="entry name" value="26S PROTEASOME NON-ATPASE REGULATORY SUBUNIT 1"/>
    <property type="match status" value="1"/>
</dbReference>
<dbReference type="SUPFAM" id="SSF48371">
    <property type="entry name" value="ARM repeat"/>
    <property type="match status" value="1"/>
</dbReference>
<feature type="region of interest" description="Disordered" evidence="7">
    <location>
        <begin position="1016"/>
        <end position="1042"/>
    </location>
</feature>
<evidence type="ECO:0000256" key="6">
    <source>
        <dbReference type="PIRNR" id="PIRNR015947"/>
    </source>
</evidence>
<dbReference type="Pfam" id="PF13646">
    <property type="entry name" value="HEAT_2"/>
    <property type="match status" value="1"/>
</dbReference>
<evidence type="ECO:0000313" key="11">
    <source>
        <dbReference type="Proteomes" id="UP000306050"/>
    </source>
</evidence>
<dbReference type="GO" id="GO:0030234">
    <property type="term" value="F:enzyme regulator activity"/>
    <property type="evidence" value="ECO:0007669"/>
    <property type="project" value="UniProtKB-UniRule"/>
</dbReference>
<name>A0A4U7L0R6_9BASI</name>
<feature type="region of interest" description="Disordered" evidence="7">
    <location>
        <begin position="981"/>
        <end position="1003"/>
    </location>
</feature>
<dbReference type="AlphaFoldDB" id="A0A4U7L0R6"/>